<organism evidence="2 3">
    <name type="scientific">Sphagnurus paluster</name>
    <dbReference type="NCBI Taxonomy" id="117069"/>
    <lineage>
        <taxon>Eukaryota</taxon>
        <taxon>Fungi</taxon>
        <taxon>Dikarya</taxon>
        <taxon>Basidiomycota</taxon>
        <taxon>Agaricomycotina</taxon>
        <taxon>Agaricomycetes</taxon>
        <taxon>Agaricomycetidae</taxon>
        <taxon>Agaricales</taxon>
        <taxon>Tricholomatineae</taxon>
        <taxon>Lyophyllaceae</taxon>
        <taxon>Sphagnurus</taxon>
    </lineage>
</organism>
<feature type="transmembrane region" description="Helical" evidence="1">
    <location>
        <begin position="6"/>
        <end position="25"/>
    </location>
</feature>
<dbReference type="Proteomes" id="UP000717328">
    <property type="component" value="Unassembled WGS sequence"/>
</dbReference>
<dbReference type="EMBL" id="JABCKI010000346">
    <property type="protein sequence ID" value="KAG5650862.1"/>
    <property type="molecule type" value="Genomic_DNA"/>
</dbReference>
<keyword evidence="1" id="KW-1133">Transmembrane helix</keyword>
<evidence type="ECO:0000313" key="3">
    <source>
        <dbReference type="Proteomes" id="UP000717328"/>
    </source>
</evidence>
<dbReference type="AlphaFoldDB" id="A0A9P7GPY0"/>
<name>A0A9P7GPY0_9AGAR</name>
<keyword evidence="3" id="KW-1185">Reference proteome</keyword>
<evidence type="ECO:0000313" key="2">
    <source>
        <dbReference type="EMBL" id="KAG5650862.1"/>
    </source>
</evidence>
<keyword evidence="1" id="KW-0472">Membrane</keyword>
<accession>A0A9P7GPY0</accession>
<keyword evidence="1" id="KW-0812">Transmembrane</keyword>
<reference evidence="2" key="1">
    <citation type="submission" date="2021-02" db="EMBL/GenBank/DDBJ databases">
        <authorList>
            <person name="Nieuwenhuis M."/>
            <person name="Van De Peppel L.J.J."/>
        </authorList>
    </citation>
    <scope>NUCLEOTIDE SEQUENCE</scope>
    <source>
        <strain evidence="2">D49</strain>
    </source>
</reference>
<sequence>MASRNFYAAIALLVFNIFLQSVLWIQRLLPSARLRVLNDLMESTRLSSQELQQESSYRCQELDSFHALEKEVEALKHRTFIELAHHKELCCLLRGVSYEIWTMGRRVKRLHARLVVRQLLHVYIMKLL</sequence>
<protein>
    <submittedName>
        <fullName evidence="2">Uncharacterized protein</fullName>
    </submittedName>
</protein>
<comment type="caution">
    <text evidence="2">The sequence shown here is derived from an EMBL/GenBank/DDBJ whole genome shotgun (WGS) entry which is preliminary data.</text>
</comment>
<reference evidence="2" key="2">
    <citation type="submission" date="2021-10" db="EMBL/GenBank/DDBJ databases">
        <title>Phylogenomics reveals ancestral predisposition of the termite-cultivated fungus Termitomyces towards a domesticated lifestyle.</title>
        <authorList>
            <person name="Auxier B."/>
            <person name="Grum-Grzhimaylo A."/>
            <person name="Cardenas M.E."/>
            <person name="Lodge J.D."/>
            <person name="Laessoe T."/>
            <person name="Pedersen O."/>
            <person name="Smith M.E."/>
            <person name="Kuyper T.W."/>
            <person name="Franco-Molano E.A."/>
            <person name="Baroni T.J."/>
            <person name="Aanen D.K."/>
        </authorList>
    </citation>
    <scope>NUCLEOTIDE SEQUENCE</scope>
    <source>
        <strain evidence="2">D49</strain>
    </source>
</reference>
<gene>
    <name evidence="2" type="ORF">H0H81_010722</name>
</gene>
<proteinExistence type="predicted"/>
<evidence type="ECO:0000256" key="1">
    <source>
        <dbReference type="SAM" id="Phobius"/>
    </source>
</evidence>